<dbReference type="AlphaFoldDB" id="A0A939F9G4"/>
<dbReference type="PANTHER" id="PTHR42841">
    <property type="entry name" value="AMINE OXIDASE"/>
    <property type="match status" value="1"/>
</dbReference>
<dbReference type="Gene3D" id="3.50.50.60">
    <property type="entry name" value="FAD/NAD(P)-binding domain"/>
    <property type="match status" value="1"/>
</dbReference>
<gene>
    <name evidence="2" type="ORF">J0695_14060</name>
</gene>
<accession>A0A939F9G4</accession>
<dbReference type="SUPFAM" id="SSF51905">
    <property type="entry name" value="FAD/NAD(P)-binding domain"/>
    <property type="match status" value="1"/>
</dbReference>
<dbReference type="Pfam" id="PF01593">
    <property type="entry name" value="Amino_oxidase"/>
    <property type="match status" value="1"/>
</dbReference>
<dbReference type="InterPro" id="IPR002937">
    <property type="entry name" value="Amino_oxidase"/>
</dbReference>
<dbReference type="EMBL" id="JAFLRJ010000126">
    <property type="protein sequence ID" value="MBO0512925.1"/>
    <property type="molecule type" value="Genomic_DNA"/>
</dbReference>
<proteinExistence type="predicted"/>
<keyword evidence="3" id="KW-1185">Reference proteome</keyword>
<name>A0A939F9G4_9ACTN</name>
<evidence type="ECO:0000313" key="3">
    <source>
        <dbReference type="Proteomes" id="UP000664167"/>
    </source>
</evidence>
<organism evidence="2 3">
    <name type="scientific">Streptomyces beijiangensis</name>
    <dbReference type="NCBI Taxonomy" id="163361"/>
    <lineage>
        <taxon>Bacteria</taxon>
        <taxon>Bacillati</taxon>
        <taxon>Actinomycetota</taxon>
        <taxon>Actinomycetes</taxon>
        <taxon>Kitasatosporales</taxon>
        <taxon>Streptomycetaceae</taxon>
        <taxon>Streptomyces</taxon>
    </lineage>
</organism>
<comment type="caution">
    <text evidence="2">The sequence shown here is derived from an EMBL/GenBank/DDBJ whole genome shotgun (WGS) entry which is preliminary data.</text>
</comment>
<evidence type="ECO:0000259" key="1">
    <source>
        <dbReference type="Pfam" id="PF01593"/>
    </source>
</evidence>
<dbReference type="GO" id="GO:0016491">
    <property type="term" value="F:oxidoreductase activity"/>
    <property type="evidence" value="ECO:0007669"/>
    <property type="project" value="InterPro"/>
</dbReference>
<evidence type="ECO:0000313" key="2">
    <source>
        <dbReference type="EMBL" id="MBO0512925.1"/>
    </source>
</evidence>
<feature type="domain" description="Amine oxidase" evidence="1">
    <location>
        <begin position="5"/>
        <end position="263"/>
    </location>
</feature>
<reference evidence="2" key="1">
    <citation type="submission" date="2021-03" db="EMBL/GenBank/DDBJ databases">
        <title>Streptomyces poriferae sp. nov., a novel marine sponge-derived Actinobacteria species with anti-MRSA activity.</title>
        <authorList>
            <person name="Sandoval-Powers M."/>
            <person name="Kralova S."/>
            <person name="Nguyen G.-S."/>
            <person name="Fawwal D."/>
            <person name="Degnes K."/>
            <person name="Klinkenberg G."/>
            <person name="Sletta H."/>
            <person name="Wentzel A."/>
            <person name="Liles M.R."/>
        </authorList>
    </citation>
    <scope>NUCLEOTIDE SEQUENCE</scope>
    <source>
        <strain evidence="2">DSM 41794</strain>
    </source>
</reference>
<dbReference type="Proteomes" id="UP000664167">
    <property type="component" value="Unassembled WGS sequence"/>
</dbReference>
<dbReference type="RefSeq" id="WP_206962355.1">
    <property type="nucleotide sequence ID" value="NZ_JAFLRJ010000126.1"/>
</dbReference>
<sequence length="283" mass="29598">PALTALRERGLPPRTVDGFLRPLLSALLCDPALTTSSRCADLALHGYAQGRLCIPAGGAAVLPERLAATLPPGTVRTGVRVKSVAINSVITEEHGELSCRGLLLATGARAAAGLLPGLRVPAFHPVTVLHHTAPGPPLTDPALLLDADRDSPVSHTAVISEVDPTRAPDGRALISTTVLGTPPDDLDRTVRARLATLYGTPTDDWELLAVHHDPEAVPAMNPPHDLRRPVRLLAGLYVCGDHRDTSTVQGALFSGRRAAQEILRDFGIAPGYGTAPIPAKAAA</sequence>
<protein>
    <submittedName>
        <fullName evidence="2">FAD-dependent oxidoreductase</fullName>
    </submittedName>
</protein>
<feature type="non-terminal residue" evidence="2">
    <location>
        <position position="1"/>
    </location>
</feature>
<dbReference type="InterPro" id="IPR036188">
    <property type="entry name" value="FAD/NAD-bd_sf"/>
</dbReference>
<dbReference type="Gene3D" id="3.90.660.20">
    <property type="entry name" value="Protoporphyrinogen oxidase, mitochondrial, domain 2"/>
    <property type="match status" value="1"/>
</dbReference>